<dbReference type="EMBL" id="NHTK01001340">
    <property type="protein sequence ID" value="PPQ99957.1"/>
    <property type="molecule type" value="Genomic_DNA"/>
</dbReference>
<dbReference type="FunCoup" id="A0A409YAB8">
    <property type="interactions" value="74"/>
</dbReference>
<gene>
    <name evidence="2" type="ORF">CVT24_009536</name>
</gene>
<evidence type="ECO:0000313" key="2">
    <source>
        <dbReference type="EMBL" id="PPQ99957.1"/>
    </source>
</evidence>
<dbReference type="CDD" id="cd14424">
    <property type="entry name" value="CUE_Cue1p_like"/>
    <property type="match status" value="1"/>
</dbReference>
<dbReference type="SMART" id="SM00546">
    <property type="entry name" value="CUE"/>
    <property type="match status" value="1"/>
</dbReference>
<name>A0A409YAB8_9AGAR</name>
<dbReference type="AlphaFoldDB" id="A0A409YAB8"/>
<evidence type="ECO:0000313" key="3">
    <source>
        <dbReference type="Proteomes" id="UP000284842"/>
    </source>
</evidence>
<sequence>MSEVVNVIVAFAVIVFIFRWVTSGSESNGERSPSDILGFRPKNVTQEMVTTISNMFPDVPADNIRYDLLRTGSVELTTNKLLERGFLDAPPAAYFTLYPRQQATQRPPVAVTGNTNASASTSAVKKQQASLIARYKLEERVQKGETVEEEKVGGKAVWEDSAEKREASLKERKAQMILAARQRFLAQQKEAEAKKAAEASS</sequence>
<dbReference type="InterPro" id="IPR003892">
    <property type="entry name" value="CUE"/>
</dbReference>
<feature type="domain" description="CUE" evidence="1">
    <location>
        <begin position="44"/>
        <end position="86"/>
    </location>
</feature>
<proteinExistence type="predicted"/>
<dbReference type="GO" id="GO:0043130">
    <property type="term" value="F:ubiquitin binding"/>
    <property type="evidence" value="ECO:0007669"/>
    <property type="project" value="InterPro"/>
</dbReference>
<evidence type="ECO:0000259" key="1">
    <source>
        <dbReference type="PROSITE" id="PS51140"/>
    </source>
</evidence>
<dbReference type="PROSITE" id="PS51140">
    <property type="entry name" value="CUE"/>
    <property type="match status" value="1"/>
</dbReference>
<dbReference type="Proteomes" id="UP000284842">
    <property type="component" value="Unassembled WGS sequence"/>
</dbReference>
<organism evidence="2 3">
    <name type="scientific">Panaeolus cyanescens</name>
    <dbReference type="NCBI Taxonomy" id="181874"/>
    <lineage>
        <taxon>Eukaryota</taxon>
        <taxon>Fungi</taxon>
        <taxon>Dikarya</taxon>
        <taxon>Basidiomycota</taxon>
        <taxon>Agaricomycotina</taxon>
        <taxon>Agaricomycetes</taxon>
        <taxon>Agaricomycetidae</taxon>
        <taxon>Agaricales</taxon>
        <taxon>Agaricineae</taxon>
        <taxon>Galeropsidaceae</taxon>
        <taxon>Panaeolus</taxon>
    </lineage>
</organism>
<dbReference type="InParanoid" id="A0A409YAB8"/>
<accession>A0A409YAB8</accession>
<comment type="caution">
    <text evidence="2">The sequence shown here is derived from an EMBL/GenBank/DDBJ whole genome shotgun (WGS) entry which is preliminary data.</text>
</comment>
<dbReference type="OrthoDB" id="3824970at2759"/>
<dbReference type="STRING" id="181874.A0A409YAB8"/>
<reference evidence="2 3" key="1">
    <citation type="journal article" date="2018" name="Evol. Lett.">
        <title>Horizontal gene cluster transfer increased hallucinogenic mushroom diversity.</title>
        <authorList>
            <person name="Reynolds H.T."/>
            <person name="Vijayakumar V."/>
            <person name="Gluck-Thaler E."/>
            <person name="Korotkin H.B."/>
            <person name="Matheny P.B."/>
            <person name="Slot J.C."/>
        </authorList>
    </citation>
    <scope>NUCLEOTIDE SEQUENCE [LARGE SCALE GENOMIC DNA]</scope>
    <source>
        <strain evidence="2 3">2629</strain>
    </source>
</reference>
<dbReference type="Gene3D" id="1.10.8.10">
    <property type="entry name" value="DNA helicase RuvA subunit, C-terminal domain"/>
    <property type="match status" value="1"/>
</dbReference>
<dbReference type="Pfam" id="PF02845">
    <property type="entry name" value="CUE"/>
    <property type="match status" value="1"/>
</dbReference>
<keyword evidence="3" id="KW-1185">Reference proteome</keyword>
<protein>
    <recommendedName>
        <fullName evidence="1">CUE domain-containing protein</fullName>
    </recommendedName>
</protein>